<dbReference type="NCBIfam" id="TIGR04345">
    <property type="entry name" value="ovoA_Cterm"/>
    <property type="match status" value="1"/>
</dbReference>
<dbReference type="Proteomes" id="UP001144372">
    <property type="component" value="Unassembled WGS sequence"/>
</dbReference>
<dbReference type="InterPro" id="IPR029063">
    <property type="entry name" value="SAM-dependent_MTases_sf"/>
</dbReference>
<dbReference type="RefSeq" id="WP_281795403.1">
    <property type="nucleotide sequence ID" value="NZ_BSDR01000001.1"/>
</dbReference>
<keyword evidence="2" id="KW-1185">Reference proteome</keyword>
<proteinExistence type="predicted"/>
<accession>A0A9W6FVA0</accession>
<comment type="caution">
    <text evidence="1">The sequence shown here is derived from an EMBL/GenBank/DDBJ whole genome shotgun (WGS) entry which is preliminary data.</text>
</comment>
<organism evidence="1 2">
    <name type="scientific">Desulforhabdus amnigena</name>
    <dbReference type="NCBI Taxonomy" id="40218"/>
    <lineage>
        <taxon>Bacteria</taxon>
        <taxon>Pseudomonadati</taxon>
        <taxon>Thermodesulfobacteriota</taxon>
        <taxon>Syntrophobacteria</taxon>
        <taxon>Syntrophobacterales</taxon>
        <taxon>Syntrophobacteraceae</taxon>
        <taxon>Desulforhabdus</taxon>
    </lineage>
</organism>
<reference evidence="1" key="1">
    <citation type="submission" date="2022-12" db="EMBL/GenBank/DDBJ databases">
        <title>Reference genome sequencing for broad-spectrum identification of bacterial and archaeal isolates by mass spectrometry.</title>
        <authorList>
            <person name="Sekiguchi Y."/>
            <person name="Tourlousse D.M."/>
        </authorList>
    </citation>
    <scope>NUCLEOTIDE SEQUENCE</scope>
    <source>
        <strain evidence="1">ASRB1</strain>
    </source>
</reference>
<dbReference type="Pfam" id="PF13489">
    <property type="entry name" value="Methyltransf_23"/>
    <property type="match status" value="1"/>
</dbReference>
<dbReference type="PANTHER" id="PTHR45445">
    <property type="match status" value="1"/>
</dbReference>
<dbReference type="InterPro" id="IPR027625">
    <property type="entry name" value="OvoA_Cterm"/>
</dbReference>
<dbReference type="CDD" id="cd02440">
    <property type="entry name" value="AdoMet_MTases"/>
    <property type="match status" value="1"/>
</dbReference>
<dbReference type="Gene3D" id="3.40.50.150">
    <property type="entry name" value="Vaccinia Virus protein VP39"/>
    <property type="match status" value="1"/>
</dbReference>
<sequence length="253" mass="29485">MTEETHQGMYETDVAVSQYCEAHYGEKYFGVELFPVKCAQICLKAMKGRPMKRALDLGCAVGRSTFELAREFDFVTGLDFSARFVRIAVQLQEKGIIRYELPEEGEIVSYHEARLSDFNLDQTRERVEFFQADAANLEPHFTGYDLIFAGNLLDRLHAPRKFLTSIHERLHEGGLLIITSPYTWLEEFTSRENWIGGFRKAGEPYTTLDGMRELLKEHFRLIAEPRDIEFVIRETKRKFQHTLSQLTVWERMS</sequence>
<protein>
    <recommendedName>
        <fullName evidence="3">4-mercaptohistidine N1-methyltransferase</fullName>
    </recommendedName>
</protein>
<dbReference type="SUPFAM" id="SSF53335">
    <property type="entry name" value="S-adenosyl-L-methionine-dependent methyltransferases"/>
    <property type="match status" value="1"/>
</dbReference>
<dbReference type="AlphaFoldDB" id="A0A9W6FVA0"/>
<dbReference type="EMBL" id="BSDR01000001">
    <property type="protein sequence ID" value="GLI35509.1"/>
    <property type="molecule type" value="Genomic_DNA"/>
</dbReference>
<evidence type="ECO:0000313" key="1">
    <source>
        <dbReference type="EMBL" id="GLI35509.1"/>
    </source>
</evidence>
<evidence type="ECO:0008006" key="3">
    <source>
        <dbReference type="Google" id="ProtNLM"/>
    </source>
</evidence>
<evidence type="ECO:0000313" key="2">
    <source>
        <dbReference type="Proteomes" id="UP001144372"/>
    </source>
</evidence>
<gene>
    <name evidence="1" type="ORF">DAMNIGENAA_29420</name>
</gene>
<dbReference type="PANTHER" id="PTHR45445:SF2">
    <property type="entry name" value="METHYLTRANSFERASE TYPE 11 DOMAIN-CONTAINING PROTEIN"/>
    <property type="match status" value="1"/>
</dbReference>
<name>A0A9W6FVA0_9BACT</name>